<keyword evidence="1" id="KW-0812">Transmembrane</keyword>
<dbReference type="AlphaFoldDB" id="A0A553GYN1"/>
<feature type="transmembrane region" description="Helical" evidence="1">
    <location>
        <begin position="164"/>
        <end position="182"/>
    </location>
</feature>
<accession>A0A553GYN1</accession>
<keyword evidence="1" id="KW-1133">Transmembrane helix</keyword>
<evidence type="ECO:0000256" key="1">
    <source>
        <dbReference type="SAM" id="Phobius"/>
    </source>
</evidence>
<reference evidence="2 3" key="1">
    <citation type="submission" date="2019-07" db="EMBL/GenBank/DDBJ databases">
        <title>Pseudomonas mangiferae sp. nov., isolated from bark of mango tree in Thailand.</title>
        <authorList>
            <person name="Srisuk N."/>
            <person name="Anurat P."/>
        </authorList>
    </citation>
    <scope>NUCLEOTIDE SEQUENCE [LARGE SCALE GENOMIC DNA]</scope>
    <source>
        <strain evidence="2 3">DMKU_BBB3-04</strain>
    </source>
</reference>
<feature type="transmembrane region" description="Helical" evidence="1">
    <location>
        <begin position="368"/>
        <end position="387"/>
    </location>
</feature>
<feature type="transmembrane region" description="Helical" evidence="1">
    <location>
        <begin position="245"/>
        <end position="271"/>
    </location>
</feature>
<keyword evidence="1" id="KW-0472">Membrane</keyword>
<feature type="transmembrane region" description="Helical" evidence="1">
    <location>
        <begin position="57"/>
        <end position="74"/>
    </location>
</feature>
<feature type="transmembrane region" description="Helical" evidence="1">
    <location>
        <begin position="465"/>
        <end position="485"/>
    </location>
</feature>
<feature type="transmembrane region" description="Helical" evidence="1">
    <location>
        <begin position="291"/>
        <end position="308"/>
    </location>
</feature>
<dbReference type="EMBL" id="VJOY01000007">
    <property type="protein sequence ID" value="TRX74600.1"/>
    <property type="molecule type" value="Genomic_DNA"/>
</dbReference>
<gene>
    <name evidence="2" type="ORF">FM069_11370</name>
</gene>
<keyword evidence="3" id="KW-1185">Reference proteome</keyword>
<feature type="transmembrane region" description="Helical" evidence="1">
    <location>
        <begin position="86"/>
        <end position="103"/>
    </location>
</feature>
<feature type="transmembrane region" description="Helical" evidence="1">
    <location>
        <begin position="6"/>
        <end position="26"/>
    </location>
</feature>
<dbReference type="OrthoDB" id="6637251at2"/>
<sequence length="623" mass="69129">MVALKTLAVLLSVLGYMGFIGVFGRVRASATPVLALSMIVLVLYGFGLAGVLFPGAVVALLGGLALGAAALVGVRRRWRELLVPRQAVCLLYLLPVVLLYRAIPADFLFTGWDEFSFWAPSAKLLYEIDGLYQAASPIVFKNYPPGQQLLQYFLTSLTQWSEKSVLFAQVAFMLSAILAVTGSFTRQRSVLGVAAFYSACAFIYFFRYDYAHIFADQLLAVYFAAAIALAIRLENRYRHLAWLPVMLAVLVLTKQVGLLLALVALGCYVLARGFEAAALPGAWRVRLRACLPALLTTLLGLLAILLAYRSWNAYVASINASKDLTLPALESFFQAPMLQRMGTTFLEFLSRLHVPNFMILHGRAGTPLSLYGLTAGLLLASVVVALVQPRGQRARAVALLAFLFLCALGYVAFLLLSYLVFFTEYEGTQLASFERYAATYHLAWLLVLFGLFCGRIDHLRVRAPAWVLAAVAAGLTAYAVPSAFFSDLQAVQADPLLLQKRQKVDALVEVMKKHMSGYDRAYFISQQSSGYEKYAFNYAVQPFHSMWWCWSVGAPYDDKDVWSCDDPLTKLLQPYAYVAIFHADERFWKDNGAFFDPEVQGRESGVFRVDRQGDAVVHLTEVH</sequence>
<feature type="transmembrane region" description="Helical" evidence="1">
    <location>
        <begin position="189"/>
        <end position="207"/>
    </location>
</feature>
<evidence type="ECO:0008006" key="4">
    <source>
        <dbReference type="Google" id="ProtNLM"/>
    </source>
</evidence>
<comment type="caution">
    <text evidence="2">The sequence shown here is derived from an EMBL/GenBank/DDBJ whole genome shotgun (WGS) entry which is preliminary data.</text>
</comment>
<protein>
    <recommendedName>
        <fullName evidence="4">Glycosyltransferase RgtA/B/C/D-like domain-containing protein</fullName>
    </recommendedName>
</protein>
<organism evidence="2 3">
    <name type="scientific">Pseudomonas mangiferae</name>
    <dbReference type="NCBI Taxonomy" id="2593654"/>
    <lineage>
        <taxon>Bacteria</taxon>
        <taxon>Pseudomonadati</taxon>
        <taxon>Pseudomonadota</taxon>
        <taxon>Gammaproteobacteria</taxon>
        <taxon>Pseudomonadales</taxon>
        <taxon>Pseudomonadaceae</taxon>
        <taxon>Pseudomonas</taxon>
    </lineage>
</organism>
<feature type="transmembrane region" description="Helical" evidence="1">
    <location>
        <begin position="399"/>
        <end position="421"/>
    </location>
</feature>
<name>A0A553GYN1_9PSED</name>
<proteinExistence type="predicted"/>
<evidence type="ECO:0000313" key="3">
    <source>
        <dbReference type="Proteomes" id="UP000315235"/>
    </source>
</evidence>
<feature type="transmembrane region" description="Helical" evidence="1">
    <location>
        <begin position="33"/>
        <end position="51"/>
    </location>
</feature>
<dbReference type="RefSeq" id="WP_143488425.1">
    <property type="nucleotide sequence ID" value="NZ_VJOY01000007.1"/>
</dbReference>
<evidence type="ECO:0000313" key="2">
    <source>
        <dbReference type="EMBL" id="TRX74600.1"/>
    </source>
</evidence>
<feature type="transmembrane region" description="Helical" evidence="1">
    <location>
        <begin position="433"/>
        <end position="453"/>
    </location>
</feature>
<dbReference type="Proteomes" id="UP000315235">
    <property type="component" value="Unassembled WGS sequence"/>
</dbReference>